<name>A0ABX6NJU2_9BACT</name>
<keyword evidence="3" id="KW-1185">Reference proteome</keyword>
<dbReference type="Proteomes" id="UP000503251">
    <property type="component" value="Chromosome"/>
</dbReference>
<reference evidence="2 3" key="1">
    <citation type="submission" date="2019-04" db="EMBL/GenBank/DDBJ databases">
        <title>Isolation and culture of sulfate reducing bacteria from the cold seep of the South China Sea.</title>
        <authorList>
            <person name="Sun C."/>
            <person name="Liu R."/>
        </authorList>
    </citation>
    <scope>NUCLEOTIDE SEQUENCE [LARGE SCALE GENOMIC DNA]</scope>
    <source>
        <strain evidence="2 3">CS1</strain>
    </source>
</reference>
<evidence type="ECO:0000313" key="2">
    <source>
        <dbReference type="EMBL" id="QJT10481.1"/>
    </source>
</evidence>
<dbReference type="Pfam" id="PF07007">
    <property type="entry name" value="LprI"/>
    <property type="match status" value="1"/>
</dbReference>
<protein>
    <submittedName>
        <fullName evidence="2">DUF1311 domain-containing protein</fullName>
    </submittedName>
</protein>
<feature type="domain" description="Lysozyme inhibitor LprI-like N-terminal" evidence="1">
    <location>
        <begin position="58"/>
        <end position="146"/>
    </location>
</feature>
<dbReference type="PANTHER" id="PTHR39176:SF1">
    <property type="entry name" value="PERIPLASMIC PROTEIN"/>
    <property type="match status" value="1"/>
</dbReference>
<dbReference type="InterPro" id="IPR009739">
    <property type="entry name" value="LprI-like_N"/>
</dbReference>
<organism evidence="2 3">
    <name type="scientific">Oceanidesulfovibrio marinus</name>
    <dbReference type="NCBI Taxonomy" id="370038"/>
    <lineage>
        <taxon>Bacteria</taxon>
        <taxon>Pseudomonadati</taxon>
        <taxon>Thermodesulfobacteriota</taxon>
        <taxon>Desulfovibrionia</taxon>
        <taxon>Desulfovibrionales</taxon>
        <taxon>Desulfovibrionaceae</taxon>
        <taxon>Oceanidesulfovibrio</taxon>
    </lineage>
</organism>
<dbReference type="Gene3D" id="1.20.1270.180">
    <property type="match status" value="1"/>
</dbReference>
<gene>
    <name evidence="2" type="ORF">E8L03_16810</name>
</gene>
<dbReference type="EMBL" id="CP039543">
    <property type="protein sequence ID" value="QJT10481.1"/>
    <property type="molecule type" value="Genomic_DNA"/>
</dbReference>
<dbReference type="PANTHER" id="PTHR39176">
    <property type="entry name" value="PERIPLASMIC PROTEIN-RELATED"/>
    <property type="match status" value="1"/>
</dbReference>
<evidence type="ECO:0000259" key="1">
    <source>
        <dbReference type="Pfam" id="PF07007"/>
    </source>
</evidence>
<proteinExistence type="predicted"/>
<evidence type="ECO:0000313" key="3">
    <source>
        <dbReference type="Proteomes" id="UP000503251"/>
    </source>
</evidence>
<sequence length="157" mass="17516">MIRTRGKTQELNMRKVWLALLIGLVLCVMTSGMAWGEDSLAGDDHPLDEPLEKCLEGEGATSTQATVQCYMSATEVWDAALNDAYKSLREQLDSESAQDLKEVQQKWMAYRDADIRLAAGLIDGTIRQVLAAQAEYERTRERALTLESYLGALQDSK</sequence>
<accession>A0ABX6NJU2</accession>